<keyword evidence="1" id="KW-0732">Signal</keyword>
<gene>
    <name evidence="3" type="ORF">MNBD_BACTEROID06-83</name>
</gene>
<dbReference type="SUPFAM" id="SSF56925">
    <property type="entry name" value="OMPA-like"/>
    <property type="match status" value="1"/>
</dbReference>
<organism evidence="3">
    <name type="scientific">hydrothermal vent metagenome</name>
    <dbReference type="NCBI Taxonomy" id="652676"/>
    <lineage>
        <taxon>unclassified sequences</taxon>
        <taxon>metagenomes</taxon>
        <taxon>ecological metagenomes</taxon>
    </lineage>
</organism>
<dbReference type="EMBL" id="UOES01000597">
    <property type="protein sequence ID" value="VAW29590.1"/>
    <property type="molecule type" value="Genomic_DNA"/>
</dbReference>
<dbReference type="InterPro" id="IPR011250">
    <property type="entry name" value="OMP/PagP_B-barrel"/>
</dbReference>
<evidence type="ECO:0000313" key="3">
    <source>
        <dbReference type="EMBL" id="VAW29590.1"/>
    </source>
</evidence>
<dbReference type="InterPro" id="IPR027385">
    <property type="entry name" value="Beta-barrel_OMP"/>
</dbReference>
<protein>
    <recommendedName>
        <fullName evidence="2">Outer membrane protein beta-barrel domain-containing protein</fullName>
    </recommendedName>
</protein>
<accession>A0A3B0UKF6</accession>
<evidence type="ECO:0000259" key="2">
    <source>
        <dbReference type="Pfam" id="PF13505"/>
    </source>
</evidence>
<dbReference type="Pfam" id="PF13505">
    <property type="entry name" value="OMP_b-brl"/>
    <property type="match status" value="1"/>
</dbReference>
<feature type="domain" description="Outer membrane protein beta-barrel" evidence="2">
    <location>
        <begin position="19"/>
        <end position="174"/>
    </location>
</feature>
<dbReference type="Gene3D" id="2.40.160.20">
    <property type="match status" value="1"/>
</dbReference>
<reference evidence="3" key="1">
    <citation type="submission" date="2018-06" db="EMBL/GenBank/DDBJ databases">
        <authorList>
            <person name="Zhirakovskaya E."/>
        </authorList>
    </citation>
    <scope>NUCLEOTIDE SEQUENCE</scope>
</reference>
<name>A0A3B0UKF6_9ZZZZ</name>
<dbReference type="AlphaFoldDB" id="A0A3B0UKF6"/>
<evidence type="ECO:0000256" key="1">
    <source>
        <dbReference type="ARBA" id="ARBA00022729"/>
    </source>
</evidence>
<sequence>MKNLLFVLLTTVSITSFGQTSGKWSTGLSYTPSIQGGATFAVNVNRHFGEKWQVGLMPFGWFYSYENPGFTSLKANSLGLNITSRFSPIQTKLFKPYFYSFAGYGRSTFNYSNPNYPQDAISEGYLSFSIGAGTELNITNGWSLDVNLGYLGVSFFNNNEYSAPVFSVGFLKRFGK</sequence>
<proteinExistence type="predicted"/>